<feature type="transmembrane region" description="Helical" evidence="8">
    <location>
        <begin position="324"/>
        <end position="342"/>
    </location>
</feature>
<evidence type="ECO:0000259" key="10">
    <source>
        <dbReference type="PROSITE" id="PS50929"/>
    </source>
</evidence>
<dbReference type="EMBL" id="JAQIFT010000008">
    <property type="protein sequence ID" value="MDA3730125.1"/>
    <property type="molecule type" value="Genomic_DNA"/>
</dbReference>
<name>A0AA42DJJ0_9FIRM</name>
<dbReference type="Pfam" id="PF00664">
    <property type="entry name" value="ABC_membrane"/>
    <property type="match status" value="1"/>
</dbReference>
<dbReference type="GO" id="GO:0015421">
    <property type="term" value="F:ABC-type oligopeptide transporter activity"/>
    <property type="evidence" value="ECO:0007669"/>
    <property type="project" value="TreeGrafter"/>
</dbReference>
<dbReference type="InterPro" id="IPR003439">
    <property type="entry name" value="ABC_transporter-like_ATP-bd"/>
</dbReference>
<feature type="transmembrane region" description="Helical" evidence="8">
    <location>
        <begin position="181"/>
        <end position="201"/>
    </location>
</feature>
<keyword evidence="7 8" id="KW-0472">Membrane</keyword>
<dbReference type="GO" id="GO:0005524">
    <property type="term" value="F:ATP binding"/>
    <property type="evidence" value="ECO:0007669"/>
    <property type="project" value="UniProtKB-KW"/>
</dbReference>
<dbReference type="GO" id="GO:0016887">
    <property type="term" value="F:ATP hydrolysis activity"/>
    <property type="evidence" value="ECO:0007669"/>
    <property type="project" value="InterPro"/>
</dbReference>
<dbReference type="Gene3D" id="1.20.1560.10">
    <property type="entry name" value="ABC transporter type 1, transmembrane domain"/>
    <property type="match status" value="1"/>
</dbReference>
<proteinExistence type="predicted"/>
<evidence type="ECO:0000256" key="2">
    <source>
        <dbReference type="ARBA" id="ARBA00022448"/>
    </source>
</evidence>
<keyword evidence="4" id="KW-0547">Nucleotide-binding</keyword>
<keyword evidence="2" id="KW-0813">Transport</keyword>
<reference evidence="11" key="1">
    <citation type="journal article" date="2023" name="Int. J. Syst. Evol. Microbiol.">
        <title>&lt;i&gt;Holtiella tumoricola&lt;/i&gt; gen. nov. sp. nov., isolated from a human clinical sample.</title>
        <authorList>
            <person name="Allen-Vercoe E."/>
            <person name="Daigneault M.C."/>
            <person name="Vancuren S.J."/>
            <person name="Cochrane K."/>
            <person name="O'Neal L.L."/>
            <person name="Sankaranarayanan K."/>
            <person name="Lawson P.A."/>
        </authorList>
    </citation>
    <scope>NUCLEOTIDE SEQUENCE</scope>
    <source>
        <strain evidence="11">CC70A</strain>
    </source>
</reference>
<keyword evidence="12" id="KW-1185">Reference proteome</keyword>
<evidence type="ECO:0000256" key="3">
    <source>
        <dbReference type="ARBA" id="ARBA00022692"/>
    </source>
</evidence>
<dbReference type="InterPro" id="IPR039421">
    <property type="entry name" value="Type_1_exporter"/>
</dbReference>
<dbReference type="InterPro" id="IPR027417">
    <property type="entry name" value="P-loop_NTPase"/>
</dbReference>
<dbReference type="PROSITE" id="PS00211">
    <property type="entry name" value="ABC_TRANSPORTER_1"/>
    <property type="match status" value="1"/>
</dbReference>
<evidence type="ECO:0000256" key="4">
    <source>
        <dbReference type="ARBA" id="ARBA00022741"/>
    </source>
</evidence>
<keyword evidence="3 8" id="KW-0812">Transmembrane</keyword>
<accession>A0AA42DJJ0</accession>
<feature type="transmembrane region" description="Helical" evidence="8">
    <location>
        <begin position="221"/>
        <end position="245"/>
    </location>
</feature>
<evidence type="ECO:0000313" key="11">
    <source>
        <dbReference type="EMBL" id="MDA3730125.1"/>
    </source>
</evidence>
<dbReference type="Proteomes" id="UP001169242">
    <property type="component" value="Unassembled WGS sequence"/>
</dbReference>
<dbReference type="SUPFAM" id="SSF90123">
    <property type="entry name" value="ABC transporter transmembrane region"/>
    <property type="match status" value="1"/>
</dbReference>
<dbReference type="Pfam" id="PF00005">
    <property type="entry name" value="ABC_tran"/>
    <property type="match status" value="1"/>
</dbReference>
<dbReference type="PANTHER" id="PTHR43394:SF1">
    <property type="entry name" value="ATP-BINDING CASSETTE SUB-FAMILY B MEMBER 10, MITOCHONDRIAL"/>
    <property type="match status" value="1"/>
</dbReference>
<evidence type="ECO:0000313" key="12">
    <source>
        <dbReference type="Proteomes" id="UP001169242"/>
    </source>
</evidence>
<evidence type="ECO:0000256" key="5">
    <source>
        <dbReference type="ARBA" id="ARBA00022840"/>
    </source>
</evidence>
<evidence type="ECO:0000256" key="7">
    <source>
        <dbReference type="ARBA" id="ARBA00023136"/>
    </source>
</evidence>
<comment type="subcellular location">
    <subcellularLocation>
        <location evidence="1">Cell membrane</location>
        <topology evidence="1">Multi-pass membrane protein</topology>
    </subcellularLocation>
</comment>
<dbReference type="AlphaFoldDB" id="A0AA42DJJ0"/>
<comment type="caution">
    <text evidence="11">The sequence shown here is derived from an EMBL/GenBank/DDBJ whole genome shotgun (WGS) entry which is preliminary data.</text>
</comment>
<feature type="domain" description="ABC transmembrane type-1" evidence="10">
    <location>
        <begin position="182"/>
        <end position="467"/>
    </location>
</feature>
<dbReference type="Gene3D" id="3.40.50.300">
    <property type="entry name" value="P-loop containing nucleotide triphosphate hydrolases"/>
    <property type="match status" value="1"/>
</dbReference>
<protein>
    <submittedName>
        <fullName evidence="11">ABC transporter ATP-binding protein</fullName>
    </submittedName>
</protein>
<evidence type="ECO:0000256" key="6">
    <source>
        <dbReference type="ARBA" id="ARBA00022989"/>
    </source>
</evidence>
<dbReference type="SMART" id="SM00382">
    <property type="entry name" value="AAA"/>
    <property type="match status" value="1"/>
</dbReference>
<feature type="transmembrane region" description="Helical" evidence="8">
    <location>
        <begin position="292"/>
        <end position="318"/>
    </location>
</feature>
<dbReference type="InterPro" id="IPR011527">
    <property type="entry name" value="ABC1_TM_dom"/>
</dbReference>
<dbReference type="PANTHER" id="PTHR43394">
    <property type="entry name" value="ATP-DEPENDENT PERMEASE MDL1, MITOCHONDRIAL"/>
    <property type="match status" value="1"/>
</dbReference>
<dbReference type="RefSeq" id="WP_271010852.1">
    <property type="nucleotide sequence ID" value="NZ_JAQIFT010000008.1"/>
</dbReference>
<dbReference type="PROSITE" id="PS50929">
    <property type="entry name" value="ABC_TM1F"/>
    <property type="match status" value="1"/>
</dbReference>
<evidence type="ECO:0000259" key="9">
    <source>
        <dbReference type="PROSITE" id="PS50893"/>
    </source>
</evidence>
<gene>
    <name evidence="11" type="ORF">PBV87_01170</name>
</gene>
<sequence length="750" mass="85708">MKYFYDMPWYVEEAFVKRGVKEEGLLYCAKADLDEEGCYIDVHLTFDKDQLYILKGYEKIDVEQFEVESYEEIPLDKIEDLSIYRYSTTAILLMTTKEGERPLVRFSLGMSDVFDKFKERLLKTKNKETIDDTLLEEIQTHCPLCHTRYPNQERKVCPNCMDKQTTFKRLLKKYLNYKKEFITVMVMITLSTIFNLIAPYFSTRLLYDEVLTEGGGWYGKVTLIVILIALVKLIGVILSMVYGLILAHITPKITRDIKVEIFSKLQTLPVAFFSSKQTGSLMTRVENDAMNIYWFFVDVLPYGIVSFVTIVGLLGIMLWISVEITLVMFGSVILITMILKNFRKKQRKLWRRRHRAVKGTQAVVSESLNGQRVVKAFAKEHEEVRRYDEKNKEFYHVSYQIGDRTAYMMPKVRLIYRFSNVAVLAIGAFSIIFGSLTLGSLYILFSYTGMIESSVMFFANIGNRWSNCMDAASRMFEIIDTVPTVTESEHPVPLEEIRESVELKEVSFEYEVGRPIIKDISLRVKAGQMFGIVGKTGAGKSTIIHLISRLYDPTNGEILIDGVNVKEIKNHDLRKHVGIVSQETYLFVGTIADNIRYANPDSTMDQVIEAAKAAYAHEFIIKLPDAYDTIIGAGGVGLSGGERQRLSIARAILQKPSLLILDEATSAMDTQTERKIQEAIDELKEGCTIIAIAHRLSTLRDADQLAVIEDGKLLEQGTHEELIEQKDKYYDLYQLQAEAIKFMEEGQISV</sequence>
<dbReference type="InterPro" id="IPR017871">
    <property type="entry name" value="ABC_transporter-like_CS"/>
</dbReference>
<keyword evidence="5 11" id="KW-0067">ATP-binding</keyword>
<feature type="transmembrane region" description="Helical" evidence="8">
    <location>
        <begin position="414"/>
        <end position="433"/>
    </location>
</feature>
<dbReference type="FunFam" id="3.40.50.300:FF:000287">
    <property type="entry name" value="Multidrug ABC transporter ATP-binding protein"/>
    <property type="match status" value="1"/>
</dbReference>
<organism evidence="11 12">
    <name type="scientific">Holtiella tumoricola</name>
    <dbReference type="NCBI Taxonomy" id="3018743"/>
    <lineage>
        <taxon>Bacteria</taxon>
        <taxon>Bacillati</taxon>
        <taxon>Bacillota</taxon>
        <taxon>Clostridia</taxon>
        <taxon>Lachnospirales</taxon>
        <taxon>Cellulosilyticaceae</taxon>
        <taxon>Holtiella</taxon>
    </lineage>
</organism>
<keyword evidence="6 8" id="KW-1133">Transmembrane helix</keyword>
<dbReference type="InterPro" id="IPR003593">
    <property type="entry name" value="AAA+_ATPase"/>
</dbReference>
<dbReference type="GO" id="GO:0005886">
    <property type="term" value="C:plasma membrane"/>
    <property type="evidence" value="ECO:0007669"/>
    <property type="project" value="UniProtKB-SubCell"/>
</dbReference>
<evidence type="ECO:0000256" key="1">
    <source>
        <dbReference type="ARBA" id="ARBA00004651"/>
    </source>
</evidence>
<feature type="domain" description="ABC transporter" evidence="9">
    <location>
        <begin position="501"/>
        <end position="735"/>
    </location>
</feature>
<dbReference type="PROSITE" id="PS50893">
    <property type="entry name" value="ABC_TRANSPORTER_2"/>
    <property type="match status" value="1"/>
</dbReference>
<dbReference type="SUPFAM" id="SSF52540">
    <property type="entry name" value="P-loop containing nucleoside triphosphate hydrolases"/>
    <property type="match status" value="1"/>
</dbReference>
<evidence type="ECO:0000256" key="8">
    <source>
        <dbReference type="SAM" id="Phobius"/>
    </source>
</evidence>
<dbReference type="InterPro" id="IPR036640">
    <property type="entry name" value="ABC1_TM_sf"/>
</dbReference>